<dbReference type="RefSeq" id="WP_021283274.1">
    <property type="nucleotide sequence ID" value="NZ_JAGGLL010000001.1"/>
</dbReference>
<proteinExistence type="predicted"/>
<evidence type="ECO:0000256" key="5">
    <source>
        <dbReference type="ARBA" id="ARBA00022884"/>
    </source>
</evidence>
<gene>
    <name evidence="7" type="ORF">J2Z44_000040</name>
</gene>
<dbReference type="InterPro" id="IPR019307">
    <property type="entry name" value="RNA-bd_AU-1/RNase_E/G"/>
</dbReference>
<dbReference type="EC" id="3.1.26.-" evidence="7"/>
<dbReference type="InterPro" id="IPR003029">
    <property type="entry name" value="S1_domain"/>
</dbReference>
<name>A0ABS4JXK8_9CLOT</name>
<reference evidence="7 8" key="1">
    <citation type="submission" date="2021-03" db="EMBL/GenBank/DDBJ databases">
        <title>Genomic Encyclopedia of Type Strains, Phase IV (KMG-IV): sequencing the most valuable type-strain genomes for metagenomic binning, comparative biology and taxonomic classification.</title>
        <authorList>
            <person name="Goeker M."/>
        </authorList>
    </citation>
    <scope>NUCLEOTIDE SEQUENCE [LARGE SCALE GENOMIC DNA]</scope>
    <source>
        <strain evidence="7 8">DSM 28650</strain>
    </source>
</reference>
<protein>
    <submittedName>
        <fullName evidence="7">Ribonuclease G</fullName>
        <ecNumber evidence="7">3.1.26.-</ecNumber>
    </submittedName>
</protein>
<feature type="domain" description="S1 motif" evidence="6">
    <location>
        <begin position="36"/>
        <end position="101"/>
    </location>
</feature>
<evidence type="ECO:0000313" key="8">
    <source>
        <dbReference type="Proteomes" id="UP001519308"/>
    </source>
</evidence>
<dbReference type="CDD" id="cd04453">
    <property type="entry name" value="S1_RNase_E"/>
    <property type="match status" value="1"/>
</dbReference>
<keyword evidence="2" id="KW-0479">Metal-binding</keyword>
<dbReference type="Gene3D" id="2.40.50.140">
    <property type="entry name" value="Nucleic acid-binding proteins"/>
    <property type="match status" value="1"/>
</dbReference>
<organism evidence="7 8">
    <name type="scientific">Clostridium punense</name>
    <dbReference type="NCBI Taxonomy" id="1054297"/>
    <lineage>
        <taxon>Bacteria</taxon>
        <taxon>Bacillati</taxon>
        <taxon>Bacillota</taxon>
        <taxon>Clostridia</taxon>
        <taxon>Eubacteriales</taxon>
        <taxon>Clostridiaceae</taxon>
        <taxon>Clostridium</taxon>
    </lineage>
</organism>
<dbReference type="Proteomes" id="UP001519308">
    <property type="component" value="Unassembled WGS sequence"/>
</dbReference>
<sequence>MKEIFIERNQKLLRIAIRECGRLKECYVEEEDDTPKVGEIYKGTVKTIVASMKSAFIDIGYTKNCYMNLKDSAVTLKKGDEVLVEILKEEIDKKGPRVTNRISLPGTYVVLTNGNNYLSISPKISNKDFKASIKEKLVKPEDIGVVIRTKSEKVDVELLNNEIQWLYKNYLDIVKRFRYSSKLGKLHSDEGAISRILRNYLGGENVKITFNSNEDYLYCKDYLESKGIKNYTLELYKESLTLFDYYGLETEVLALRNSKVILPSGGDIVIEKTEAMHVIDVNSAKNTKISQVRDAILNTNMEAAKAIAEQVRLRNIGGIILVDFIDMKEAEYREKVLKLLKEGFKEDKNNPTVYPFTELNLVQISRKRYGKSIYDYILEPCDTCKGKGNKIRLSYLSNIIRSKISRIKAEQNVRDILIELDSIYEKEIKENILSFVTSIEGLDRNIYINFIPHLESFKVEPLLFSNQIRNLEKLRVFQWDEVSII</sequence>
<keyword evidence="3 7" id="KW-0378">Hydrolase</keyword>
<dbReference type="SMART" id="SM00316">
    <property type="entry name" value="S1"/>
    <property type="match status" value="1"/>
</dbReference>
<dbReference type="PANTHER" id="PTHR30001">
    <property type="entry name" value="RIBONUCLEASE"/>
    <property type="match status" value="1"/>
</dbReference>
<accession>A0ABS4JXK8</accession>
<dbReference type="InterPro" id="IPR012340">
    <property type="entry name" value="NA-bd_OB-fold"/>
</dbReference>
<evidence type="ECO:0000256" key="2">
    <source>
        <dbReference type="ARBA" id="ARBA00022723"/>
    </source>
</evidence>
<dbReference type="PANTHER" id="PTHR30001:SF0">
    <property type="entry name" value="RIBONUCLEASE G"/>
    <property type="match status" value="1"/>
</dbReference>
<comment type="caution">
    <text evidence="7">The sequence shown here is derived from an EMBL/GenBank/DDBJ whole genome shotgun (WGS) entry which is preliminary data.</text>
</comment>
<evidence type="ECO:0000256" key="4">
    <source>
        <dbReference type="ARBA" id="ARBA00022842"/>
    </source>
</evidence>
<dbReference type="NCBIfam" id="TIGR00757">
    <property type="entry name" value="RNaseEG"/>
    <property type="match status" value="1"/>
</dbReference>
<evidence type="ECO:0000259" key="6">
    <source>
        <dbReference type="SMART" id="SM00316"/>
    </source>
</evidence>
<evidence type="ECO:0000256" key="1">
    <source>
        <dbReference type="ARBA" id="ARBA00001946"/>
    </source>
</evidence>
<dbReference type="GO" id="GO:0016787">
    <property type="term" value="F:hydrolase activity"/>
    <property type="evidence" value="ECO:0007669"/>
    <property type="project" value="UniProtKB-KW"/>
</dbReference>
<comment type="cofactor">
    <cofactor evidence="1">
        <name>Mg(2+)</name>
        <dbReference type="ChEBI" id="CHEBI:18420"/>
    </cofactor>
</comment>
<keyword evidence="5" id="KW-0694">RNA-binding</keyword>
<evidence type="ECO:0000313" key="7">
    <source>
        <dbReference type="EMBL" id="MBP2020259.1"/>
    </source>
</evidence>
<dbReference type="SUPFAM" id="SSF50249">
    <property type="entry name" value="Nucleic acid-binding proteins"/>
    <property type="match status" value="1"/>
</dbReference>
<evidence type="ECO:0000256" key="3">
    <source>
        <dbReference type="ARBA" id="ARBA00022801"/>
    </source>
</evidence>
<dbReference type="Pfam" id="PF10150">
    <property type="entry name" value="RNase_E_G"/>
    <property type="match status" value="1"/>
</dbReference>
<dbReference type="InterPro" id="IPR004659">
    <property type="entry name" value="RNase_E/G"/>
</dbReference>
<keyword evidence="8" id="KW-1185">Reference proteome</keyword>
<dbReference type="EMBL" id="JAGGLL010000001">
    <property type="protein sequence ID" value="MBP2020259.1"/>
    <property type="molecule type" value="Genomic_DNA"/>
</dbReference>
<keyword evidence="4" id="KW-0460">Magnesium</keyword>